<gene>
    <name evidence="2" type="ORF">GCM10011360_04580</name>
</gene>
<accession>A0A916ZY81</accession>
<dbReference type="AlphaFoldDB" id="A0A916ZY81"/>
<protein>
    <submittedName>
        <fullName evidence="2">Uncharacterized protein</fullName>
    </submittedName>
</protein>
<sequence>MRKAVGTVTLCGLRAGQRPTAGGREAAAQGGGRPLPGGRSIRLVRNVRKSTVEQLHVPPPTGRRQRVGCTPADRRSI</sequence>
<dbReference type="Proteomes" id="UP000612855">
    <property type="component" value="Unassembled WGS sequence"/>
</dbReference>
<name>A0A916ZY81_9RHOB</name>
<keyword evidence="3" id="KW-1185">Reference proteome</keyword>
<organism evidence="2 3">
    <name type="scientific">Primorskyibacter flagellatus</name>
    <dbReference type="NCBI Taxonomy" id="1387277"/>
    <lineage>
        <taxon>Bacteria</taxon>
        <taxon>Pseudomonadati</taxon>
        <taxon>Pseudomonadota</taxon>
        <taxon>Alphaproteobacteria</taxon>
        <taxon>Rhodobacterales</taxon>
        <taxon>Roseobacteraceae</taxon>
        <taxon>Primorskyibacter</taxon>
    </lineage>
</organism>
<evidence type="ECO:0000256" key="1">
    <source>
        <dbReference type="SAM" id="MobiDB-lite"/>
    </source>
</evidence>
<comment type="caution">
    <text evidence="2">The sequence shown here is derived from an EMBL/GenBank/DDBJ whole genome shotgun (WGS) entry which is preliminary data.</text>
</comment>
<proteinExistence type="predicted"/>
<dbReference type="EMBL" id="BMFJ01000001">
    <property type="protein sequence ID" value="GGE18880.1"/>
    <property type="molecule type" value="Genomic_DNA"/>
</dbReference>
<reference evidence="3" key="1">
    <citation type="journal article" date="2019" name="Int. J. Syst. Evol. Microbiol.">
        <title>The Global Catalogue of Microorganisms (GCM) 10K type strain sequencing project: providing services to taxonomists for standard genome sequencing and annotation.</title>
        <authorList>
            <consortium name="The Broad Institute Genomics Platform"/>
            <consortium name="The Broad Institute Genome Sequencing Center for Infectious Disease"/>
            <person name="Wu L."/>
            <person name="Ma J."/>
        </authorList>
    </citation>
    <scope>NUCLEOTIDE SEQUENCE [LARGE SCALE GENOMIC DNA]</scope>
    <source>
        <strain evidence="3">CGMCC 1.12664</strain>
    </source>
</reference>
<feature type="region of interest" description="Disordered" evidence="1">
    <location>
        <begin position="16"/>
        <end position="77"/>
    </location>
</feature>
<evidence type="ECO:0000313" key="3">
    <source>
        <dbReference type="Proteomes" id="UP000612855"/>
    </source>
</evidence>
<evidence type="ECO:0000313" key="2">
    <source>
        <dbReference type="EMBL" id="GGE18880.1"/>
    </source>
</evidence>